<dbReference type="InterPro" id="IPR052895">
    <property type="entry name" value="HetReg/Transcr_Mod"/>
</dbReference>
<keyword evidence="4" id="KW-1185">Reference proteome</keyword>
<dbReference type="Pfam" id="PF06985">
    <property type="entry name" value="HET"/>
    <property type="match status" value="1"/>
</dbReference>
<dbReference type="PANTHER" id="PTHR24148:SF64">
    <property type="entry name" value="HETEROKARYON INCOMPATIBILITY DOMAIN-CONTAINING PROTEIN"/>
    <property type="match status" value="1"/>
</dbReference>
<feature type="compositionally biased region" description="Basic and acidic residues" evidence="1">
    <location>
        <begin position="1"/>
        <end position="16"/>
    </location>
</feature>
<protein>
    <submittedName>
        <fullName evidence="3">Heterokaryon incompatibility protein-domain-containing protein</fullName>
    </submittedName>
</protein>
<accession>A0A9P8W0U0</accession>
<dbReference type="Proteomes" id="UP000777438">
    <property type="component" value="Unassembled WGS sequence"/>
</dbReference>
<dbReference type="Pfam" id="PF26639">
    <property type="entry name" value="Het-6_barrel"/>
    <property type="match status" value="1"/>
</dbReference>
<feature type="region of interest" description="Disordered" evidence="1">
    <location>
        <begin position="1"/>
        <end position="23"/>
    </location>
</feature>
<reference evidence="3 4" key="1">
    <citation type="journal article" date="2021" name="Nat. Commun.">
        <title>Genetic determinants of endophytism in the Arabidopsis root mycobiome.</title>
        <authorList>
            <person name="Mesny F."/>
            <person name="Miyauchi S."/>
            <person name="Thiergart T."/>
            <person name="Pickel B."/>
            <person name="Atanasova L."/>
            <person name="Karlsson M."/>
            <person name="Huettel B."/>
            <person name="Barry K.W."/>
            <person name="Haridas S."/>
            <person name="Chen C."/>
            <person name="Bauer D."/>
            <person name="Andreopoulos W."/>
            <person name="Pangilinan J."/>
            <person name="LaButti K."/>
            <person name="Riley R."/>
            <person name="Lipzen A."/>
            <person name="Clum A."/>
            <person name="Drula E."/>
            <person name="Henrissat B."/>
            <person name="Kohler A."/>
            <person name="Grigoriev I.V."/>
            <person name="Martin F.M."/>
            <person name="Hacquard S."/>
        </authorList>
    </citation>
    <scope>NUCLEOTIDE SEQUENCE [LARGE SCALE GENOMIC DNA]</scope>
    <source>
        <strain evidence="3 4">MPI-CAGE-CH-0241</strain>
    </source>
</reference>
<feature type="region of interest" description="Disordered" evidence="1">
    <location>
        <begin position="89"/>
        <end position="128"/>
    </location>
</feature>
<organism evidence="3 4">
    <name type="scientific">Thelonectria olida</name>
    <dbReference type="NCBI Taxonomy" id="1576542"/>
    <lineage>
        <taxon>Eukaryota</taxon>
        <taxon>Fungi</taxon>
        <taxon>Dikarya</taxon>
        <taxon>Ascomycota</taxon>
        <taxon>Pezizomycotina</taxon>
        <taxon>Sordariomycetes</taxon>
        <taxon>Hypocreomycetidae</taxon>
        <taxon>Hypocreales</taxon>
        <taxon>Nectriaceae</taxon>
        <taxon>Thelonectria</taxon>
    </lineage>
</organism>
<dbReference type="OrthoDB" id="2288928at2759"/>
<dbReference type="EMBL" id="JAGPYM010000020">
    <property type="protein sequence ID" value="KAH6884401.1"/>
    <property type="molecule type" value="Genomic_DNA"/>
</dbReference>
<name>A0A9P8W0U0_9HYPO</name>
<feature type="compositionally biased region" description="Polar residues" evidence="1">
    <location>
        <begin position="101"/>
        <end position="121"/>
    </location>
</feature>
<dbReference type="InterPro" id="IPR010730">
    <property type="entry name" value="HET"/>
</dbReference>
<feature type="domain" description="Heterokaryon incompatibility" evidence="2">
    <location>
        <begin position="193"/>
        <end position="349"/>
    </location>
</feature>
<dbReference type="PANTHER" id="PTHR24148">
    <property type="entry name" value="ANKYRIN REPEAT DOMAIN-CONTAINING PROTEIN 39 HOMOLOG-RELATED"/>
    <property type="match status" value="1"/>
</dbReference>
<evidence type="ECO:0000313" key="4">
    <source>
        <dbReference type="Proteomes" id="UP000777438"/>
    </source>
</evidence>
<gene>
    <name evidence="3" type="ORF">B0T10DRAFT_130598</name>
</gene>
<evidence type="ECO:0000256" key="1">
    <source>
        <dbReference type="SAM" id="MobiDB-lite"/>
    </source>
</evidence>
<evidence type="ECO:0000313" key="3">
    <source>
        <dbReference type="EMBL" id="KAH6884401.1"/>
    </source>
</evidence>
<proteinExistence type="predicted"/>
<sequence>MPWGRAKDKPAKDEHGINFVNGPIQPVASQSQLINPPALPPQPRPVEPHFIATPKGLSVVFDTRRPVAYRGPGPVHSCHNSFLERVNHLSSTRPRHLHPSEPQSSIDSGLQDGLPSQQGDSTDGFVRPLSDNVASIDPSLLGRPCQPPAVGKFVYQSLLHSDSIRLMRIEPGTREEITICLETARLGQISHSYDALSYVWGEITQKVQVRTLDGAIKVRYNLCDALYRLRLPDKPRYVWVDAVCINQDDVHERGQQVRLMRGIFKSATSVMIWLGNDEREEAPVAFSIARRIACGGECNGRHAAIGSADGTSEMHCATTVQIPADSPLWQPVANLFKTPWFSRVWCIQEVALASSATVLWGRSEISWKWLGLAAARMHVNRMPICSKHDVRGLFNAYFMYRISQGDVTVKPHLLPFLHLLAMTRQFGATDPRDRIYGLLGLATTDSELDNGLLYVQPDYSLSLEDVYRQLAYRVIGTDKSLRLLSCVQHGPEICESWPSWIPRWEKVYSSSLTPFNVDDTTSPSTIPTEHRLVGKDILQVNGVHVSTIQEVLLPFPRNDKKFLPSLDEDQREKLNKFLEQSGGLMQFSLTLTAGLSWHGDFVTDHDGHLKDFANFIKDNEPEIYPHFKDVPWGSGSRISKAAYNACAGRRLFFDAEGQLGLAPEAAEPGDWVCLLSGGDVPFVVRPKGDFFLLVGECYLYKYMEGRAAMHLLEFESQRRAFEFC</sequence>
<evidence type="ECO:0000259" key="2">
    <source>
        <dbReference type="Pfam" id="PF06985"/>
    </source>
</evidence>
<dbReference type="AlphaFoldDB" id="A0A9P8W0U0"/>
<comment type="caution">
    <text evidence="3">The sequence shown here is derived from an EMBL/GenBank/DDBJ whole genome shotgun (WGS) entry which is preliminary data.</text>
</comment>